<dbReference type="PANTHER" id="PTHR46276:SF1">
    <property type="entry name" value="E3 UBIQUITIN-PROTEIN LIGASE UBR5"/>
    <property type="match status" value="1"/>
</dbReference>
<dbReference type="PANTHER" id="PTHR46276">
    <property type="entry name" value="E3 UBIQUITIN-PROTEIN LIGASE UBR5"/>
    <property type="match status" value="1"/>
</dbReference>
<dbReference type="PROSITE" id="PS51309">
    <property type="entry name" value="PABC"/>
    <property type="match status" value="2"/>
</dbReference>
<dbReference type="AlphaFoldDB" id="A0A5J4UHF1"/>
<organism evidence="2 3">
    <name type="scientific">Streblomastix strix</name>
    <dbReference type="NCBI Taxonomy" id="222440"/>
    <lineage>
        <taxon>Eukaryota</taxon>
        <taxon>Metamonada</taxon>
        <taxon>Preaxostyla</taxon>
        <taxon>Oxymonadida</taxon>
        <taxon>Streblomastigidae</taxon>
        <taxon>Streblomastix</taxon>
    </lineage>
</organism>
<dbReference type="GO" id="GO:0005737">
    <property type="term" value="C:cytoplasm"/>
    <property type="evidence" value="ECO:0007669"/>
    <property type="project" value="TreeGrafter"/>
</dbReference>
<dbReference type="GO" id="GO:0000209">
    <property type="term" value="P:protein polyubiquitination"/>
    <property type="evidence" value="ECO:0007669"/>
    <property type="project" value="TreeGrafter"/>
</dbReference>
<accession>A0A5J4UHF1</accession>
<dbReference type="Proteomes" id="UP000324800">
    <property type="component" value="Unassembled WGS sequence"/>
</dbReference>
<protein>
    <recommendedName>
        <fullName evidence="1">PABC domain-containing protein</fullName>
    </recommendedName>
</protein>
<dbReference type="OrthoDB" id="19742at2759"/>
<dbReference type="InterPro" id="IPR002004">
    <property type="entry name" value="PABP_HYD_C"/>
</dbReference>
<feature type="non-terminal residue" evidence="2">
    <location>
        <position position="1"/>
    </location>
</feature>
<reference evidence="2 3" key="1">
    <citation type="submission" date="2019-03" db="EMBL/GenBank/DDBJ databases">
        <title>Single cell metagenomics reveals metabolic interactions within the superorganism composed of flagellate Streblomastix strix and complex community of Bacteroidetes bacteria on its surface.</title>
        <authorList>
            <person name="Treitli S.C."/>
            <person name="Kolisko M."/>
            <person name="Husnik F."/>
            <person name="Keeling P."/>
            <person name="Hampl V."/>
        </authorList>
    </citation>
    <scope>NUCLEOTIDE SEQUENCE [LARGE SCALE GENOMIC DNA]</scope>
    <source>
        <strain evidence="2">ST1C</strain>
    </source>
</reference>
<evidence type="ECO:0000313" key="2">
    <source>
        <dbReference type="EMBL" id="KAA6369603.1"/>
    </source>
</evidence>
<dbReference type="GO" id="GO:0005634">
    <property type="term" value="C:nucleus"/>
    <property type="evidence" value="ECO:0007669"/>
    <property type="project" value="TreeGrafter"/>
</dbReference>
<evidence type="ECO:0000259" key="1">
    <source>
        <dbReference type="PROSITE" id="PS51309"/>
    </source>
</evidence>
<dbReference type="SMART" id="SM00517">
    <property type="entry name" value="PolyA"/>
    <property type="match status" value="2"/>
</dbReference>
<dbReference type="GO" id="GO:0090263">
    <property type="term" value="P:positive regulation of canonical Wnt signaling pathway"/>
    <property type="evidence" value="ECO:0007669"/>
    <property type="project" value="TreeGrafter"/>
</dbReference>
<feature type="domain" description="PABC" evidence="1">
    <location>
        <begin position="84"/>
        <end position="161"/>
    </location>
</feature>
<dbReference type="EMBL" id="SNRW01016209">
    <property type="protein sequence ID" value="KAA6369603.1"/>
    <property type="molecule type" value="Genomic_DNA"/>
</dbReference>
<dbReference type="Pfam" id="PF00658">
    <property type="entry name" value="MLLE"/>
    <property type="match status" value="2"/>
</dbReference>
<name>A0A5J4UHF1_9EUKA</name>
<gene>
    <name evidence="2" type="ORF">EZS28_034870</name>
</gene>
<dbReference type="GO" id="GO:0034450">
    <property type="term" value="F:ubiquitin-ubiquitin ligase activity"/>
    <property type="evidence" value="ECO:0007669"/>
    <property type="project" value="TreeGrafter"/>
</dbReference>
<feature type="domain" description="PABC" evidence="1">
    <location>
        <begin position="169"/>
        <end position="246"/>
    </location>
</feature>
<proteinExistence type="predicted"/>
<dbReference type="GO" id="GO:0003723">
    <property type="term" value="F:RNA binding"/>
    <property type="evidence" value="ECO:0007669"/>
    <property type="project" value="InterPro"/>
</dbReference>
<comment type="caution">
    <text evidence="2">The sequence shown here is derived from an EMBL/GenBank/DDBJ whole genome shotgun (WGS) entry which is preliminary data.</text>
</comment>
<dbReference type="SUPFAM" id="SSF63570">
    <property type="entry name" value="PABC (PABP) domain"/>
    <property type="match status" value="2"/>
</dbReference>
<sequence length="250" mass="27813">QFPPYIQPNMGMNQQFPFAGMNPNLVNQQNIPFDGMLDLQWPGPQYVSQPPPPILQTQIPTLPIISQQPIANPVIPPGWPPPVPQQINLQILAQLPPDDQKQYIGEFLYTKISTIDEPNAGKITGMLLELDIDELINLLGNDQQLNQKTLEAQKVIHEAGQQQIHHSPIINFDLSLISNGTDQEKKDNIGEFIYEYVARDHEDLAGKITGLILELDLSELKQIVQNKQLLNKNIADAIAQLGQNGGGDAE</sequence>
<dbReference type="Gene3D" id="1.10.1900.10">
    <property type="entry name" value="c-terminal domain of poly(a) binding protein"/>
    <property type="match status" value="2"/>
</dbReference>
<dbReference type="InterPro" id="IPR036053">
    <property type="entry name" value="PABP-dom"/>
</dbReference>
<evidence type="ECO:0000313" key="3">
    <source>
        <dbReference type="Proteomes" id="UP000324800"/>
    </source>
</evidence>